<reference evidence="7 8" key="1">
    <citation type="submission" date="2016-07" db="EMBL/GenBank/DDBJ databases">
        <title>Pervasive Adenine N6-methylation of Active Genes in Fungi.</title>
        <authorList>
            <consortium name="DOE Joint Genome Institute"/>
            <person name="Mondo S.J."/>
            <person name="Dannebaum R.O."/>
            <person name="Kuo R.C."/>
            <person name="Labutti K."/>
            <person name="Haridas S."/>
            <person name="Kuo A."/>
            <person name="Salamov A."/>
            <person name="Ahrendt S.R."/>
            <person name="Lipzen A."/>
            <person name="Sullivan W."/>
            <person name="Andreopoulos W.B."/>
            <person name="Clum A."/>
            <person name="Lindquist E."/>
            <person name="Daum C."/>
            <person name="Ramamoorthy G.K."/>
            <person name="Gryganskyi A."/>
            <person name="Culley D."/>
            <person name="Magnuson J.K."/>
            <person name="James T.Y."/>
            <person name="O'Malley M.A."/>
            <person name="Stajich J.E."/>
            <person name="Spatafora J.W."/>
            <person name="Visel A."/>
            <person name="Grigoriev I.V."/>
        </authorList>
    </citation>
    <scope>NUCLEOTIDE SEQUENCE [LARGE SCALE GENOMIC DNA]</scope>
    <source>
        <strain evidence="7 8">NRRL 3301</strain>
    </source>
</reference>
<dbReference type="Gene3D" id="1.10.1040.10">
    <property type="entry name" value="N-(1-d-carboxylethyl)-l-norvaline Dehydrogenase, domain 2"/>
    <property type="match status" value="1"/>
</dbReference>
<accession>A0A1X2GNW8</accession>
<dbReference type="GO" id="GO:0005737">
    <property type="term" value="C:cytoplasm"/>
    <property type="evidence" value="ECO:0007669"/>
    <property type="project" value="TreeGrafter"/>
</dbReference>
<dbReference type="InterPro" id="IPR051402">
    <property type="entry name" value="KPR-Related"/>
</dbReference>
<dbReference type="EC" id="1.1.1.169" evidence="4"/>
<dbReference type="EMBL" id="MCGT01000007">
    <property type="protein sequence ID" value="ORX58119.1"/>
    <property type="molecule type" value="Genomic_DNA"/>
</dbReference>
<dbReference type="InterPro" id="IPR003710">
    <property type="entry name" value="ApbA"/>
</dbReference>
<comment type="similarity">
    <text evidence="1 4">Belongs to the ketopantoate reductase family.</text>
</comment>
<dbReference type="InterPro" id="IPR013752">
    <property type="entry name" value="KPA_reductase"/>
</dbReference>
<dbReference type="InterPro" id="IPR013328">
    <property type="entry name" value="6PGD_dom2"/>
</dbReference>
<name>A0A1X2GNW8_9FUNG</name>
<dbReference type="SUPFAM" id="SSF51735">
    <property type="entry name" value="NAD(P)-binding Rossmann-fold domains"/>
    <property type="match status" value="1"/>
</dbReference>
<dbReference type="SUPFAM" id="SSF48179">
    <property type="entry name" value="6-phosphogluconate dehydrogenase C-terminal domain-like"/>
    <property type="match status" value="1"/>
</dbReference>
<protein>
    <recommendedName>
        <fullName evidence="4">2-dehydropantoate 2-reductase</fullName>
        <ecNumber evidence="4">1.1.1.169</ecNumber>
    </recommendedName>
    <alternativeName>
        <fullName evidence="4">Ketopantoate reductase</fullName>
    </alternativeName>
</protein>
<proteinExistence type="inferred from homology"/>
<dbReference type="PANTHER" id="PTHR21708">
    <property type="entry name" value="PROBABLE 2-DEHYDROPANTOATE 2-REDUCTASE"/>
    <property type="match status" value="1"/>
</dbReference>
<evidence type="ECO:0000256" key="1">
    <source>
        <dbReference type="ARBA" id="ARBA00007870"/>
    </source>
</evidence>
<feature type="domain" description="Ketopantoate reductase N-terminal" evidence="5">
    <location>
        <begin position="7"/>
        <end position="160"/>
    </location>
</feature>
<dbReference type="AlphaFoldDB" id="A0A1X2GNW8"/>
<dbReference type="Gene3D" id="3.40.50.720">
    <property type="entry name" value="NAD(P)-binding Rossmann-like Domain"/>
    <property type="match status" value="1"/>
</dbReference>
<comment type="function">
    <text evidence="4">Catalyzes the NADPH-dependent reduction of ketopantoate into pantoic acid.</text>
</comment>
<dbReference type="InterPro" id="IPR013332">
    <property type="entry name" value="KPR_N"/>
</dbReference>
<dbReference type="Pfam" id="PF02558">
    <property type="entry name" value="ApbA"/>
    <property type="match status" value="1"/>
</dbReference>
<keyword evidence="2 4" id="KW-0521">NADP</keyword>
<gene>
    <name evidence="7" type="ORF">DM01DRAFT_1333785</name>
</gene>
<dbReference type="NCBIfam" id="TIGR00745">
    <property type="entry name" value="apbA_panE"/>
    <property type="match status" value="1"/>
</dbReference>
<dbReference type="STRING" id="101127.A0A1X2GNW8"/>
<dbReference type="GO" id="GO:0015940">
    <property type="term" value="P:pantothenate biosynthetic process"/>
    <property type="evidence" value="ECO:0007669"/>
    <property type="project" value="InterPro"/>
</dbReference>
<evidence type="ECO:0000256" key="3">
    <source>
        <dbReference type="ARBA" id="ARBA00023002"/>
    </source>
</evidence>
<evidence type="ECO:0000259" key="6">
    <source>
        <dbReference type="Pfam" id="PF08546"/>
    </source>
</evidence>
<keyword evidence="8" id="KW-1185">Reference proteome</keyword>
<evidence type="ECO:0000313" key="8">
    <source>
        <dbReference type="Proteomes" id="UP000242146"/>
    </source>
</evidence>
<evidence type="ECO:0000259" key="5">
    <source>
        <dbReference type="Pfam" id="PF02558"/>
    </source>
</evidence>
<dbReference type="InterPro" id="IPR008927">
    <property type="entry name" value="6-PGluconate_DH-like_C_sf"/>
</dbReference>
<dbReference type="OrthoDB" id="3609at2759"/>
<dbReference type="PANTHER" id="PTHR21708:SF26">
    <property type="entry name" value="2-DEHYDROPANTOATE 2-REDUCTASE"/>
    <property type="match status" value="1"/>
</dbReference>
<dbReference type="Proteomes" id="UP000242146">
    <property type="component" value="Unassembled WGS sequence"/>
</dbReference>
<dbReference type="GO" id="GO:0008677">
    <property type="term" value="F:2-dehydropantoate 2-reductase activity"/>
    <property type="evidence" value="ECO:0007669"/>
    <property type="project" value="UniProtKB-EC"/>
</dbReference>
<comment type="caution">
    <text evidence="7">The sequence shown here is derived from an EMBL/GenBank/DDBJ whole genome shotgun (WGS) entry which is preliminary data.</text>
</comment>
<evidence type="ECO:0000256" key="2">
    <source>
        <dbReference type="ARBA" id="ARBA00022857"/>
    </source>
</evidence>
<dbReference type="InterPro" id="IPR036291">
    <property type="entry name" value="NAD(P)-bd_dom_sf"/>
</dbReference>
<comment type="catalytic activity">
    <reaction evidence="4">
        <text>(R)-pantoate + NADP(+) = 2-dehydropantoate + NADPH + H(+)</text>
        <dbReference type="Rhea" id="RHEA:16233"/>
        <dbReference type="ChEBI" id="CHEBI:11561"/>
        <dbReference type="ChEBI" id="CHEBI:15378"/>
        <dbReference type="ChEBI" id="CHEBI:15980"/>
        <dbReference type="ChEBI" id="CHEBI:57783"/>
        <dbReference type="ChEBI" id="CHEBI:58349"/>
        <dbReference type="EC" id="1.1.1.169"/>
    </reaction>
</comment>
<evidence type="ECO:0000313" key="7">
    <source>
        <dbReference type="EMBL" id="ORX58119.1"/>
    </source>
</evidence>
<dbReference type="FunFam" id="1.10.1040.10:FF:000017">
    <property type="entry name" value="2-dehydropantoate 2-reductase"/>
    <property type="match status" value="1"/>
</dbReference>
<organism evidence="7 8">
    <name type="scientific">Hesseltinella vesiculosa</name>
    <dbReference type="NCBI Taxonomy" id="101127"/>
    <lineage>
        <taxon>Eukaryota</taxon>
        <taxon>Fungi</taxon>
        <taxon>Fungi incertae sedis</taxon>
        <taxon>Mucoromycota</taxon>
        <taxon>Mucoromycotina</taxon>
        <taxon>Mucoromycetes</taxon>
        <taxon>Mucorales</taxon>
        <taxon>Cunninghamellaceae</taxon>
        <taxon>Hesseltinella</taxon>
    </lineage>
</organism>
<sequence>MAGRCSILTVGTGAVGAIYSWRLAKSAAVTTLCRSNYQAVKDNGFNIESKKFGQEVFHPDHVAKSVSEAVRANGKAFDYALVTLKALPEMYNVADIISPAVTPGKTAIVLIQNGLGVEEPLVDRFPDNPLISVVAYIGTSQHKQGHIQMVGTERLMVGNYLPAKADNREAKKTFIDLLLKGGVDAHDVDDIEKLRWQKLFWNASFSPACLLTSMNTSQLMANESSMNMVGNVMRDVISVANAQGYGFDPDEQLQQMIKFTEITAQNYKPSMQLDFERRQPMEVDAILGACYRRAKALDMKVPYLEMAYDLCNAHNQTILQEKNISA</sequence>
<feature type="domain" description="Ketopantoate reductase C-terminal" evidence="6">
    <location>
        <begin position="190"/>
        <end position="313"/>
    </location>
</feature>
<evidence type="ECO:0000256" key="4">
    <source>
        <dbReference type="RuleBase" id="RU362068"/>
    </source>
</evidence>
<keyword evidence="3 4" id="KW-0560">Oxidoreductase</keyword>
<dbReference type="Pfam" id="PF08546">
    <property type="entry name" value="ApbA_C"/>
    <property type="match status" value="1"/>
</dbReference>